<dbReference type="SUPFAM" id="SSF48452">
    <property type="entry name" value="TPR-like"/>
    <property type="match status" value="1"/>
</dbReference>
<reference evidence="3 4" key="1">
    <citation type="submission" date="2018-07" db="EMBL/GenBank/DDBJ databases">
        <title>Desertimonas flava gen. nov. sp. nov.</title>
        <authorList>
            <person name="Liu S."/>
        </authorList>
    </citation>
    <scope>NUCLEOTIDE SEQUENCE [LARGE SCALE GENOMIC DNA]</scope>
    <source>
        <strain evidence="3 4">16Sb5-5</strain>
    </source>
</reference>
<dbReference type="SUPFAM" id="SSF47413">
    <property type="entry name" value="lambda repressor-like DNA-binding domains"/>
    <property type="match status" value="1"/>
</dbReference>
<dbReference type="AlphaFoldDB" id="A0A367YV12"/>
<comment type="caution">
    <text evidence="3">The sequence shown here is derived from an EMBL/GenBank/DDBJ whole genome shotgun (WGS) entry which is preliminary data.</text>
</comment>
<dbReference type="Proteomes" id="UP000252770">
    <property type="component" value="Unassembled WGS sequence"/>
</dbReference>
<evidence type="ECO:0000313" key="3">
    <source>
        <dbReference type="EMBL" id="RCK69713.1"/>
    </source>
</evidence>
<feature type="region of interest" description="Disordered" evidence="1">
    <location>
        <begin position="1"/>
        <end position="24"/>
    </location>
</feature>
<dbReference type="Pfam" id="PF13560">
    <property type="entry name" value="HTH_31"/>
    <property type="match status" value="1"/>
</dbReference>
<dbReference type="InterPro" id="IPR001387">
    <property type="entry name" value="Cro/C1-type_HTH"/>
</dbReference>
<evidence type="ECO:0000313" key="4">
    <source>
        <dbReference type="Proteomes" id="UP000252770"/>
    </source>
</evidence>
<accession>A0A367YV12</accession>
<dbReference type="EMBL" id="QOUI01000005">
    <property type="protein sequence ID" value="RCK69713.1"/>
    <property type="molecule type" value="Genomic_DNA"/>
</dbReference>
<gene>
    <name evidence="3" type="ORF">DT076_09745</name>
</gene>
<dbReference type="InterPro" id="IPR011990">
    <property type="entry name" value="TPR-like_helical_dom_sf"/>
</dbReference>
<protein>
    <submittedName>
        <fullName evidence="3">XRE family transcriptional regulator</fullName>
    </submittedName>
</protein>
<dbReference type="Gene3D" id="1.25.40.10">
    <property type="entry name" value="Tetratricopeptide repeat domain"/>
    <property type="match status" value="1"/>
</dbReference>
<proteinExistence type="predicted"/>
<feature type="domain" description="HTH cro/C1-type" evidence="2">
    <location>
        <begin position="48"/>
        <end position="101"/>
    </location>
</feature>
<dbReference type="InterPro" id="IPR010982">
    <property type="entry name" value="Lambda_DNA-bd_dom_sf"/>
</dbReference>
<evidence type="ECO:0000259" key="2">
    <source>
        <dbReference type="PROSITE" id="PS50943"/>
    </source>
</evidence>
<dbReference type="SMART" id="SM00530">
    <property type="entry name" value="HTH_XRE"/>
    <property type="match status" value="1"/>
</dbReference>
<dbReference type="GO" id="GO:0003677">
    <property type="term" value="F:DNA binding"/>
    <property type="evidence" value="ECO:0007669"/>
    <property type="project" value="InterPro"/>
</dbReference>
<dbReference type="Gene3D" id="1.10.260.40">
    <property type="entry name" value="lambda repressor-like DNA-binding domains"/>
    <property type="match status" value="1"/>
</dbReference>
<name>A0A367YV12_9ACTN</name>
<keyword evidence="4" id="KW-1185">Reference proteome</keyword>
<sequence>MSSSHPQDWFITGGVGNHPEHPIRRRRTGGIVADTVTVTQDAEIGQRLKRLRRERQLSQAELGGDRFTGSYVSHVEKGRRRLSPEMLEYFAERLGVGVDVLTGDGGPTAAVGDADKVVAFQEVQRAMAAHEFGRAARAAEEAAEDARARGDAADAWSLTLLRARALFEDGDYHHASEVASRLADEPLSQYLPYLPVEALLVAARSARAGGDLSTALERAQRATELLDRLPSTDLRAETLAVLIGALMEVDELEQARTVAEQLAGVVDDVRSDQVRGLALWVVGNMDFLTGRVEDGLRRHARAAELLHPQADLRLWGRFRKASAVVRLQNRMTEGVGELLAQAGDALRIVGNSSDLVELRLAEARLWLLEGDTVRARSTVEFCLADEGLAAQPHSRAEAEALLADVEAADGRSAQAAAAYLRAALRYEEAGAYRRSVDMWRRRAEIAETEAAS</sequence>
<dbReference type="PROSITE" id="PS50943">
    <property type="entry name" value="HTH_CROC1"/>
    <property type="match status" value="1"/>
</dbReference>
<evidence type="ECO:0000256" key="1">
    <source>
        <dbReference type="SAM" id="MobiDB-lite"/>
    </source>
</evidence>
<dbReference type="CDD" id="cd00093">
    <property type="entry name" value="HTH_XRE"/>
    <property type="match status" value="1"/>
</dbReference>
<organism evidence="3 4">
    <name type="scientific">Desertihabitans brevis</name>
    <dbReference type="NCBI Taxonomy" id="2268447"/>
    <lineage>
        <taxon>Bacteria</taxon>
        <taxon>Bacillati</taxon>
        <taxon>Actinomycetota</taxon>
        <taxon>Actinomycetes</taxon>
        <taxon>Propionibacteriales</taxon>
        <taxon>Propionibacteriaceae</taxon>
        <taxon>Desertihabitans</taxon>
    </lineage>
</organism>